<name>A0A3N1UI64_9BACT</name>
<gene>
    <name evidence="2" type="ORF">EDC27_2223</name>
</gene>
<dbReference type="InterPro" id="IPR007235">
    <property type="entry name" value="Glyco_trans_28_C"/>
</dbReference>
<dbReference type="Gene3D" id="3.40.50.2000">
    <property type="entry name" value="Glycogen Phosphorylase B"/>
    <property type="match status" value="1"/>
</dbReference>
<keyword evidence="2" id="KW-0808">Transferase</keyword>
<comment type="caution">
    <text evidence="2">The sequence shown here is derived from an EMBL/GenBank/DDBJ whole genome shotgun (WGS) entry which is preliminary data.</text>
</comment>
<dbReference type="Pfam" id="PF04101">
    <property type="entry name" value="Glyco_tran_28_C"/>
    <property type="match status" value="1"/>
</dbReference>
<dbReference type="InterPro" id="IPR016683">
    <property type="entry name" value="Glyco_trans_28_RedA_prd"/>
</dbReference>
<dbReference type="OrthoDB" id="9802126at2"/>
<dbReference type="SUPFAM" id="SSF53756">
    <property type="entry name" value="UDP-Glycosyltransferase/glycogen phosphorylase"/>
    <property type="match status" value="1"/>
</dbReference>
<feature type="domain" description="Glycosyl transferase family 28 C-terminal" evidence="1">
    <location>
        <begin position="280"/>
        <end position="378"/>
    </location>
</feature>
<organism evidence="2 3">
    <name type="scientific">Desulfosoma caldarium</name>
    <dbReference type="NCBI Taxonomy" id="610254"/>
    <lineage>
        <taxon>Bacteria</taxon>
        <taxon>Pseudomonadati</taxon>
        <taxon>Thermodesulfobacteriota</taxon>
        <taxon>Syntrophobacteria</taxon>
        <taxon>Syntrophobacterales</taxon>
        <taxon>Syntrophobacteraceae</taxon>
        <taxon>Desulfosoma</taxon>
    </lineage>
</organism>
<dbReference type="AlphaFoldDB" id="A0A3N1UI64"/>
<dbReference type="EMBL" id="RJVA01000013">
    <property type="protein sequence ID" value="ROQ90952.1"/>
    <property type="molecule type" value="Genomic_DNA"/>
</dbReference>
<evidence type="ECO:0000313" key="2">
    <source>
        <dbReference type="EMBL" id="ROQ90952.1"/>
    </source>
</evidence>
<keyword evidence="3" id="KW-1185">Reference proteome</keyword>
<evidence type="ECO:0000259" key="1">
    <source>
        <dbReference type="Pfam" id="PF04101"/>
    </source>
</evidence>
<dbReference type="PANTHER" id="PTHR21015:SF28">
    <property type="entry name" value="SLL1722 PROTEIN"/>
    <property type="match status" value="1"/>
</dbReference>
<protein>
    <submittedName>
        <fullName evidence="2">Putative glycosyltransferase</fullName>
    </submittedName>
</protein>
<reference evidence="2 3" key="1">
    <citation type="submission" date="2018-11" db="EMBL/GenBank/DDBJ databases">
        <title>Genomic Encyclopedia of Type Strains, Phase IV (KMG-IV): sequencing the most valuable type-strain genomes for metagenomic binning, comparative biology and taxonomic classification.</title>
        <authorList>
            <person name="Goeker M."/>
        </authorList>
    </citation>
    <scope>NUCLEOTIDE SEQUENCE [LARGE SCALE GENOMIC DNA]</scope>
    <source>
        <strain evidence="2 3">DSM 22027</strain>
    </source>
</reference>
<dbReference type="GO" id="GO:0016758">
    <property type="term" value="F:hexosyltransferase activity"/>
    <property type="evidence" value="ECO:0007669"/>
    <property type="project" value="InterPro"/>
</dbReference>
<dbReference type="PANTHER" id="PTHR21015">
    <property type="entry name" value="UDP-N-ACETYLGLUCOSAMINE--N-ACETYLMURAMYL-(PENTAPEPTIDE) PYROPHOSPHORYL-UNDECAPRENOL N-ACETYLGLUCOSAMINE TRANSFERASE 1"/>
    <property type="match status" value="1"/>
</dbReference>
<proteinExistence type="predicted"/>
<evidence type="ECO:0000313" key="3">
    <source>
        <dbReference type="Proteomes" id="UP000276223"/>
    </source>
</evidence>
<dbReference type="Proteomes" id="UP000276223">
    <property type="component" value="Unassembled WGS sequence"/>
</dbReference>
<dbReference type="RefSeq" id="WP_123290688.1">
    <property type="nucleotide sequence ID" value="NZ_RJVA01000013.1"/>
</dbReference>
<dbReference type="PIRSF" id="PIRSF017085">
    <property type="entry name" value="Glycosyltransf_RedA_prd"/>
    <property type="match status" value="1"/>
</dbReference>
<sequence length="403" mass="45377">MASIPVTKILMYSHDTFGLGHIRRTLAIARSLRKLPATVLILTGSPLVGRFKIPRRVDFVRIPGMIKMTNEEYLPLSMKLEATEVLEIRKSIILSAAQAFSPDFFIVDKAPLGLKREVVDTLHWMREDLPSCTTILGLRDIMDEAQATIEDWESKGIYGAMEALYDEIWVYGHRSFYDPVQEYRIPDSVARKITFTGYIPRQVPSAAEVKQVRRELGLTDDQKMVLMTTGGGGDGYPVVNTFLKAFEQNVAPAGMKAVIVTGPFLSPMHYKEVAGRCETLGFQILRFHRFMEGLIGAADVIVSMGGYNTVCEIISQRKPFLIIPRTVPRQEQLIRAEVLYRRGFCEYLHPERLSPLAVYQKVEHLLANGTGMAAKAQEFPFTALEVIRARVAECHKGARVQWA</sequence>
<accession>A0A3N1UI64</accession>